<dbReference type="AlphaFoldDB" id="A0A8H3LUJ6"/>
<gene>
    <name evidence="1" type="ORF">RCL2_002004200</name>
</gene>
<name>A0A8H3LUJ6_9GLOM</name>
<sequence>MQRLLKHFLIFCTPAHLINKLRNGPESYLHHGDFKIELYKNIIIIISDDSESARAHFPNDIYTVNQMLICEVFSAVFGLNPEIHEICRNKDVLQPTSSTLSLPKLIEKYNDFTCSSRSILMNITDESGHEG</sequence>
<dbReference type="EMBL" id="BLAL01000228">
    <property type="protein sequence ID" value="GES93294.1"/>
    <property type="molecule type" value="Genomic_DNA"/>
</dbReference>
<reference evidence="1" key="1">
    <citation type="submission" date="2019-10" db="EMBL/GenBank/DDBJ databases">
        <title>Conservation and host-specific expression of non-tandemly repeated heterogenous ribosome RNA gene in arbuscular mycorrhizal fungi.</title>
        <authorList>
            <person name="Maeda T."/>
            <person name="Kobayashi Y."/>
            <person name="Nakagawa T."/>
            <person name="Ezawa T."/>
            <person name="Yamaguchi K."/>
            <person name="Bino T."/>
            <person name="Nishimoto Y."/>
            <person name="Shigenobu S."/>
            <person name="Kawaguchi M."/>
        </authorList>
    </citation>
    <scope>NUCLEOTIDE SEQUENCE</scope>
    <source>
        <strain evidence="1">HR1</strain>
    </source>
</reference>
<comment type="caution">
    <text evidence="1">The sequence shown here is derived from an EMBL/GenBank/DDBJ whole genome shotgun (WGS) entry which is preliminary data.</text>
</comment>
<protein>
    <submittedName>
        <fullName evidence="1">Uncharacterized protein</fullName>
    </submittedName>
</protein>
<evidence type="ECO:0000313" key="2">
    <source>
        <dbReference type="Proteomes" id="UP000615446"/>
    </source>
</evidence>
<organism evidence="1 2">
    <name type="scientific">Rhizophagus clarus</name>
    <dbReference type="NCBI Taxonomy" id="94130"/>
    <lineage>
        <taxon>Eukaryota</taxon>
        <taxon>Fungi</taxon>
        <taxon>Fungi incertae sedis</taxon>
        <taxon>Mucoromycota</taxon>
        <taxon>Glomeromycotina</taxon>
        <taxon>Glomeromycetes</taxon>
        <taxon>Glomerales</taxon>
        <taxon>Glomeraceae</taxon>
        <taxon>Rhizophagus</taxon>
    </lineage>
</organism>
<accession>A0A8H3LUJ6</accession>
<dbReference type="Proteomes" id="UP000615446">
    <property type="component" value="Unassembled WGS sequence"/>
</dbReference>
<proteinExistence type="predicted"/>
<evidence type="ECO:0000313" key="1">
    <source>
        <dbReference type="EMBL" id="GES93294.1"/>
    </source>
</evidence>